<sequence>MADQYWLNEQLKNDDGFAANNNSQQDDQLMSSFLNYLDGDNNNSSSGNGTVDNRNQVKNNSNGASGVNSRPLSTFNQNAGSIGGPGSNEPFVDLGVSPSSILSQQQALQQQQNQGPPLQQSPQLQQIQQQQQQNQSQRSSQDANALIQSLLHERNNNQNNQFPQQGVQPQQNQPNFNQNQGLPPNVFSPPTSSQTIPPQVQQQQVPTPQLQQQNIPNQIQNQNIQRQGTPQFNNMNNVPLDKAAMIAALQQRNNQNQQQQQQQQFLQQQMMNQQQQQQQQQQQNSMSPNLNNQPISNQQQQQHMFQQLQQQQALRLQQLQQQQRQQQQNSIGGPLNQTPMSQDSRVNSPMISNQVPGQNQFNSQFSAPNQISRNGTPFQQAQQQAQQQQQQRPQTQPMNMHQVPGSQHPSVPNTPQQAQRVVSNPQQQMPQRPSHGQIPQIPQQQQQQQQAQGSLPGSVPGSGSIPQQNLTPEQIQQRKLQQQLSATQIDLFMKTLTDFMRNRGTPITSPPYISDKRIHLFFFYAIVARLGGSASVSRQQQWPFVAQKLALPVDQNHQVARDLAKIYIDYLLPFEQYAGTPEGQKDLQTRRQNIQKQHEDILRQLKQSQQGQPPQATVQPHQPQQIPSTQPQPTQIPNQPSTQPTPAQIPQHISPQIAQQNINQSQIPTPTQQQFQKANNIGSNAGSNANSPIVAQQHASPYNQQFGGLQQSQRQKSVSQIGSNVNSPLPQQQVPPQATPEQQIPIPEQQQEPPSETAKPNVIRNYVPEQRIIEQHAGYDVKSLNQLGEQIDVAKPIFLFAPELGAVSIHALIMSLDSSVSNEVNTALNTALVTSADSGLTIPLIECPEFLESLASLGLRTLDQLLNGTNSRNVVGVEKVDLENLVSKNSNIDDIFDKYVKDEDDAHEVEIQIDSFSGEQISEEDEERSSIKEETDAIVVDEDGDVDLNNDVTVQNDESRSGSVTDLKIPSNFNIPPYIDMLIAVRHESEHPFSKIHTKSADDPQVLLVDQLTTISMVLRNISFYEHNAASLAANDYLKEFLFKLVAAIASNPEKFIFTRRRLGFVKDVLIILVNISHLLQLRNHNDALLILILVLSFGAEQKSEDELTFAEYNPSSHKYQSHGVDVLAKLLVRDPPNRQLFHEVLSGNYDSNTPFSEVEENKKLAQIYTESDTPHKVLLSKVFKYLISVIPLTNLGLNTIIQERDAAILQSLIASILIIDIVPTEGEQNLALSWLSGPECVGNGLIKLGLVLAAVASKPGDNDALRLISARAFTLVNSLIQKSIEFIDNDDGDLSHFNQTKLQLPSDAVLGALLTSIDPSILNQILTLSNFLKKINSAAVKVGN</sequence>
<feature type="compositionally biased region" description="Low complexity" evidence="4">
    <location>
        <begin position="678"/>
        <end position="691"/>
    </location>
</feature>
<proteinExistence type="predicted"/>
<dbReference type="SUPFAM" id="SSF46774">
    <property type="entry name" value="ARID-like"/>
    <property type="match status" value="1"/>
</dbReference>
<feature type="compositionally biased region" description="Low complexity" evidence="4">
    <location>
        <begin position="606"/>
        <end position="646"/>
    </location>
</feature>
<dbReference type="Gene3D" id="1.10.150.60">
    <property type="entry name" value="ARID DNA-binding domain"/>
    <property type="match status" value="1"/>
</dbReference>
<dbReference type="InterPro" id="IPR036431">
    <property type="entry name" value="ARID_dom_sf"/>
</dbReference>
<reference evidence="6 7" key="1">
    <citation type="journal article" date="2012" name="Eukaryot. Cell">
        <title>Draft genome sequence of Wickerhamomyces ciferrii NRRL Y-1031 F-60-10.</title>
        <authorList>
            <person name="Schneider J."/>
            <person name="Andrea H."/>
            <person name="Blom J."/>
            <person name="Jaenicke S."/>
            <person name="Ruckert C."/>
            <person name="Schorsch C."/>
            <person name="Szczepanowski R."/>
            <person name="Farwick M."/>
            <person name="Goesmann A."/>
            <person name="Puhler A."/>
            <person name="Schaffer S."/>
            <person name="Tauch A."/>
            <person name="Kohler T."/>
            <person name="Brinkrolf K."/>
        </authorList>
    </citation>
    <scope>NUCLEOTIDE SEQUENCE [LARGE SCALE GENOMIC DNA]</scope>
    <source>
        <strain evidence="7">ATCC 14091 / BCRC 22168 / CBS 111 / JCM 3599 / NBRC 0793 / NRRL Y-1031 F-60-10</strain>
    </source>
</reference>
<feature type="compositionally biased region" description="Low complexity" evidence="4">
    <location>
        <begin position="379"/>
        <end position="391"/>
    </location>
</feature>
<dbReference type="EMBL" id="CAIF01000011">
    <property type="protein sequence ID" value="CCH41061.1"/>
    <property type="molecule type" value="Genomic_DNA"/>
</dbReference>
<feature type="region of interest" description="Disordered" evidence="4">
    <location>
        <begin position="157"/>
        <end position="211"/>
    </location>
</feature>
<feature type="compositionally biased region" description="Low complexity" evidence="4">
    <location>
        <begin position="437"/>
        <end position="468"/>
    </location>
</feature>
<comment type="caution">
    <text evidence="6">The sequence shown here is derived from an EMBL/GenBank/DDBJ whole genome shotgun (WGS) entry which is preliminary data.</text>
</comment>
<keyword evidence="2" id="KW-0804">Transcription</keyword>
<feature type="compositionally biased region" description="Polar residues" evidence="4">
    <location>
        <begin position="392"/>
        <end position="431"/>
    </location>
</feature>
<feature type="compositionally biased region" description="Low complexity" evidence="4">
    <location>
        <begin position="97"/>
        <end position="141"/>
    </location>
</feature>
<feature type="region of interest" description="Disordered" evidence="4">
    <location>
        <begin position="667"/>
        <end position="691"/>
    </location>
</feature>
<name>K0KDR2_WICCF</name>
<accession>K0KDR2</accession>
<dbReference type="Proteomes" id="UP000009328">
    <property type="component" value="Unassembled WGS sequence"/>
</dbReference>
<feature type="region of interest" description="Disordered" evidence="4">
    <location>
        <begin position="272"/>
        <end position="306"/>
    </location>
</feature>
<feature type="region of interest" description="Disordered" evidence="4">
    <location>
        <begin position="319"/>
        <end position="468"/>
    </location>
</feature>
<feature type="compositionally biased region" description="Polar residues" evidence="4">
    <location>
        <begin position="329"/>
        <end position="378"/>
    </location>
</feature>
<feature type="compositionally biased region" description="Polar residues" evidence="4">
    <location>
        <begin position="716"/>
        <end position="734"/>
    </location>
</feature>
<dbReference type="PROSITE" id="PS51011">
    <property type="entry name" value="ARID"/>
    <property type="match status" value="1"/>
</dbReference>
<keyword evidence="3" id="KW-0539">Nucleus</keyword>
<dbReference type="STRING" id="1206466.K0KDR2"/>
<feature type="region of interest" description="Disordered" evidence="4">
    <location>
        <begin position="707"/>
        <end position="761"/>
    </location>
</feature>
<feature type="compositionally biased region" description="Polar residues" evidence="4">
    <location>
        <begin position="54"/>
        <end position="80"/>
    </location>
</feature>
<feature type="region of interest" description="Disordered" evidence="4">
    <location>
        <begin position="34"/>
        <end position="143"/>
    </location>
</feature>
<dbReference type="GO" id="GO:0000976">
    <property type="term" value="F:transcription cis-regulatory region binding"/>
    <property type="evidence" value="ECO:0007669"/>
    <property type="project" value="TreeGrafter"/>
</dbReference>
<dbReference type="InterPro" id="IPR051232">
    <property type="entry name" value="ARID/SWI1_ChromRemod"/>
</dbReference>
<dbReference type="SMART" id="SM01014">
    <property type="entry name" value="ARID"/>
    <property type="match status" value="1"/>
</dbReference>
<feature type="region of interest" description="Disordered" evidence="4">
    <location>
        <begin position="606"/>
        <end position="649"/>
    </location>
</feature>
<dbReference type="Pfam" id="PF01388">
    <property type="entry name" value="ARID"/>
    <property type="match status" value="1"/>
</dbReference>
<organism evidence="6 7">
    <name type="scientific">Wickerhamomyces ciferrii (strain ATCC 14091 / BCRC 22168 / CBS 111 / JCM 3599 / NBRC 0793 / NRRL Y-1031 F-60-10)</name>
    <name type="common">Yeast</name>
    <name type="synonym">Pichia ciferrii</name>
    <dbReference type="NCBI Taxonomy" id="1206466"/>
    <lineage>
        <taxon>Eukaryota</taxon>
        <taxon>Fungi</taxon>
        <taxon>Dikarya</taxon>
        <taxon>Ascomycota</taxon>
        <taxon>Saccharomycotina</taxon>
        <taxon>Saccharomycetes</taxon>
        <taxon>Phaffomycetales</taxon>
        <taxon>Wickerhamomycetaceae</taxon>
        <taxon>Wickerhamomyces</taxon>
    </lineage>
</organism>
<protein>
    <submittedName>
        <fullName evidence="6">SSWI/SNF chromatin-remodeling complex subunit</fullName>
    </submittedName>
</protein>
<feature type="compositionally biased region" description="Low complexity" evidence="4">
    <location>
        <begin position="319"/>
        <end position="328"/>
    </location>
</feature>
<dbReference type="GO" id="GO:0016514">
    <property type="term" value="C:SWI/SNF complex"/>
    <property type="evidence" value="ECO:0007669"/>
    <property type="project" value="TreeGrafter"/>
</dbReference>
<feature type="domain" description="ARID" evidence="5">
    <location>
        <begin position="486"/>
        <end position="579"/>
    </location>
</feature>
<dbReference type="SMART" id="SM00501">
    <property type="entry name" value="BRIGHT"/>
    <property type="match status" value="1"/>
</dbReference>
<evidence type="ECO:0000313" key="6">
    <source>
        <dbReference type="EMBL" id="CCH41061.1"/>
    </source>
</evidence>
<evidence type="ECO:0000256" key="2">
    <source>
        <dbReference type="ARBA" id="ARBA00023163"/>
    </source>
</evidence>
<dbReference type="eggNOG" id="KOG2744">
    <property type="taxonomic scope" value="Eukaryota"/>
</dbReference>
<dbReference type="FunCoup" id="K0KDR2">
    <property type="interactions" value="351"/>
</dbReference>
<evidence type="ECO:0000256" key="4">
    <source>
        <dbReference type="SAM" id="MobiDB-lite"/>
    </source>
</evidence>
<evidence type="ECO:0000256" key="1">
    <source>
        <dbReference type="ARBA" id="ARBA00023015"/>
    </source>
</evidence>
<dbReference type="InParanoid" id="K0KDR2"/>
<feature type="compositionally biased region" description="Low complexity" evidence="4">
    <location>
        <begin position="735"/>
        <end position="758"/>
    </location>
</feature>
<evidence type="ECO:0000256" key="3">
    <source>
        <dbReference type="ARBA" id="ARBA00023242"/>
    </source>
</evidence>
<evidence type="ECO:0000313" key="7">
    <source>
        <dbReference type="Proteomes" id="UP000009328"/>
    </source>
</evidence>
<keyword evidence="7" id="KW-1185">Reference proteome</keyword>
<dbReference type="PANTHER" id="PTHR13964:SF27">
    <property type="entry name" value="HAT-TRICK, ISOFORM D"/>
    <property type="match status" value="1"/>
</dbReference>
<dbReference type="GO" id="GO:0006357">
    <property type="term" value="P:regulation of transcription by RNA polymerase II"/>
    <property type="evidence" value="ECO:0007669"/>
    <property type="project" value="TreeGrafter"/>
</dbReference>
<keyword evidence="1" id="KW-0805">Transcription regulation</keyword>
<dbReference type="PANTHER" id="PTHR13964">
    <property type="entry name" value="RBP-RELATED"/>
    <property type="match status" value="1"/>
</dbReference>
<evidence type="ECO:0000259" key="5">
    <source>
        <dbReference type="PROSITE" id="PS51011"/>
    </source>
</evidence>
<feature type="compositionally biased region" description="Low complexity" evidence="4">
    <location>
        <begin position="38"/>
        <end position="53"/>
    </location>
</feature>
<dbReference type="CDD" id="cd16871">
    <property type="entry name" value="ARID_Swi1p-like"/>
    <property type="match status" value="1"/>
</dbReference>
<dbReference type="HOGENOM" id="CLU_258079_0_0_1"/>
<gene>
    <name evidence="6" type="ORF">BN7_598</name>
</gene>
<dbReference type="InterPro" id="IPR001606">
    <property type="entry name" value="ARID_dom"/>
</dbReference>